<dbReference type="EMBL" id="CAJVCH010007649">
    <property type="protein sequence ID" value="CAG7661360.1"/>
    <property type="molecule type" value="Genomic_DNA"/>
</dbReference>
<gene>
    <name evidence="1" type="ORF">AFUS01_LOCUS1397</name>
</gene>
<evidence type="ECO:0000313" key="1">
    <source>
        <dbReference type="EMBL" id="CAG7661360.1"/>
    </source>
</evidence>
<proteinExistence type="predicted"/>
<keyword evidence="2" id="KW-1185">Reference proteome</keyword>
<protein>
    <submittedName>
        <fullName evidence="1">Uncharacterized protein</fullName>
    </submittedName>
</protein>
<name>A0A8J2J6N8_9HEXA</name>
<feature type="non-terminal residue" evidence="1">
    <location>
        <position position="1"/>
    </location>
</feature>
<reference evidence="1" key="1">
    <citation type="submission" date="2021-06" db="EMBL/GenBank/DDBJ databases">
        <authorList>
            <person name="Hodson N. C."/>
            <person name="Mongue J. A."/>
            <person name="Jaron S. K."/>
        </authorList>
    </citation>
    <scope>NUCLEOTIDE SEQUENCE</scope>
</reference>
<comment type="caution">
    <text evidence="1">The sequence shown here is derived from an EMBL/GenBank/DDBJ whole genome shotgun (WGS) entry which is preliminary data.</text>
</comment>
<sequence length="11" mass="1271">PVSTRHSEVFL</sequence>
<organism evidence="1 2">
    <name type="scientific">Allacma fusca</name>
    <dbReference type="NCBI Taxonomy" id="39272"/>
    <lineage>
        <taxon>Eukaryota</taxon>
        <taxon>Metazoa</taxon>
        <taxon>Ecdysozoa</taxon>
        <taxon>Arthropoda</taxon>
        <taxon>Hexapoda</taxon>
        <taxon>Collembola</taxon>
        <taxon>Symphypleona</taxon>
        <taxon>Sminthuridae</taxon>
        <taxon>Allacma</taxon>
    </lineage>
</organism>
<evidence type="ECO:0000313" key="2">
    <source>
        <dbReference type="Proteomes" id="UP000708208"/>
    </source>
</evidence>
<accession>A0A8J2J6N8</accession>
<dbReference type="Proteomes" id="UP000708208">
    <property type="component" value="Unassembled WGS sequence"/>
</dbReference>